<sequence length="312" mass="33621">MDVLSDVIGLMRSGQPRSARVAWRGPWGQRFPSVPGSAGFQVILQGPCWLIPPTGDRIALSVGDVVFFPHGHGYGLADSPSTPLAEPACDPTEDAELFVSDFVGHDGPLTVTLCGGYRLDPRHAHPLLLDLPELIHLPAQIGRHPELRAAVDLLGNEVGNARLGADTVVLALLDMLLLYILRAWFEEPPAPAKASGWATALADPAVSAALHAIHRDPAHPWTVQSLAARAGLSRAAFSRRFATLVGRPPLTYVTWWRLSRAARLLRAGDAPLSEVATGVGYTSEFAFANAFKREYGIAPGRYRRHHGVSHSS</sequence>
<evidence type="ECO:0000313" key="6">
    <source>
        <dbReference type="Proteomes" id="UP001596058"/>
    </source>
</evidence>
<feature type="domain" description="HTH araC/xylS-type" evidence="4">
    <location>
        <begin position="207"/>
        <end position="305"/>
    </location>
</feature>
<evidence type="ECO:0000256" key="1">
    <source>
        <dbReference type="ARBA" id="ARBA00023015"/>
    </source>
</evidence>
<dbReference type="PROSITE" id="PS00041">
    <property type="entry name" value="HTH_ARAC_FAMILY_1"/>
    <property type="match status" value="1"/>
</dbReference>
<dbReference type="InterPro" id="IPR020449">
    <property type="entry name" value="Tscrpt_reg_AraC-type_HTH"/>
</dbReference>
<dbReference type="InterPro" id="IPR050204">
    <property type="entry name" value="AraC_XylS_family_regulators"/>
</dbReference>
<dbReference type="InterPro" id="IPR018062">
    <property type="entry name" value="HTH_AraC-typ_CS"/>
</dbReference>
<dbReference type="PROSITE" id="PS01124">
    <property type="entry name" value="HTH_ARAC_FAMILY_2"/>
    <property type="match status" value="1"/>
</dbReference>
<dbReference type="InterPro" id="IPR032783">
    <property type="entry name" value="AraC_lig"/>
</dbReference>
<name>A0ABW1CNK7_9ACTN</name>
<evidence type="ECO:0000313" key="5">
    <source>
        <dbReference type="EMBL" id="MFC5826083.1"/>
    </source>
</evidence>
<evidence type="ECO:0000256" key="2">
    <source>
        <dbReference type="ARBA" id="ARBA00023125"/>
    </source>
</evidence>
<dbReference type="SMART" id="SM00342">
    <property type="entry name" value="HTH_ARAC"/>
    <property type="match status" value="1"/>
</dbReference>
<dbReference type="InterPro" id="IPR018060">
    <property type="entry name" value="HTH_AraC"/>
</dbReference>
<keyword evidence="3" id="KW-0804">Transcription</keyword>
<dbReference type="Proteomes" id="UP001596058">
    <property type="component" value="Unassembled WGS sequence"/>
</dbReference>
<gene>
    <name evidence="5" type="ORF">ACFPZ3_19630</name>
</gene>
<comment type="caution">
    <text evidence="5">The sequence shown here is derived from an EMBL/GenBank/DDBJ whole genome shotgun (WGS) entry which is preliminary data.</text>
</comment>
<keyword evidence="1" id="KW-0805">Transcription regulation</keyword>
<dbReference type="Pfam" id="PF12852">
    <property type="entry name" value="Cupin_6"/>
    <property type="match status" value="1"/>
</dbReference>
<dbReference type="RefSeq" id="WP_379515590.1">
    <property type="nucleotide sequence ID" value="NZ_JBHSPA010000023.1"/>
</dbReference>
<dbReference type="PRINTS" id="PR00032">
    <property type="entry name" value="HTHARAC"/>
</dbReference>
<dbReference type="EMBL" id="JBHSPA010000023">
    <property type="protein sequence ID" value="MFC5826083.1"/>
    <property type="molecule type" value="Genomic_DNA"/>
</dbReference>
<organism evidence="5 6">
    <name type="scientific">Nonomuraea insulae</name>
    <dbReference type="NCBI Taxonomy" id="1616787"/>
    <lineage>
        <taxon>Bacteria</taxon>
        <taxon>Bacillati</taxon>
        <taxon>Actinomycetota</taxon>
        <taxon>Actinomycetes</taxon>
        <taxon>Streptosporangiales</taxon>
        <taxon>Streptosporangiaceae</taxon>
        <taxon>Nonomuraea</taxon>
    </lineage>
</organism>
<accession>A0ABW1CNK7</accession>
<dbReference type="SUPFAM" id="SSF46689">
    <property type="entry name" value="Homeodomain-like"/>
    <property type="match status" value="2"/>
</dbReference>
<dbReference type="Pfam" id="PF12833">
    <property type="entry name" value="HTH_18"/>
    <property type="match status" value="1"/>
</dbReference>
<dbReference type="InterPro" id="IPR009057">
    <property type="entry name" value="Homeodomain-like_sf"/>
</dbReference>
<protein>
    <submittedName>
        <fullName evidence="5">AraC family transcriptional regulator</fullName>
    </submittedName>
</protein>
<evidence type="ECO:0000256" key="3">
    <source>
        <dbReference type="ARBA" id="ARBA00023163"/>
    </source>
</evidence>
<dbReference type="Gene3D" id="1.10.10.60">
    <property type="entry name" value="Homeodomain-like"/>
    <property type="match status" value="2"/>
</dbReference>
<dbReference type="PANTHER" id="PTHR46796">
    <property type="entry name" value="HTH-TYPE TRANSCRIPTIONAL ACTIVATOR RHAS-RELATED"/>
    <property type="match status" value="1"/>
</dbReference>
<proteinExistence type="predicted"/>
<dbReference type="PANTHER" id="PTHR46796:SF13">
    <property type="entry name" value="HTH-TYPE TRANSCRIPTIONAL ACTIVATOR RHAS"/>
    <property type="match status" value="1"/>
</dbReference>
<keyword evidence="6" id="KW-1185">Reference proteome</keyword>
<reference evidence="6" key="1">
    <citation type="journal article" date="2019" name="Int. J. Syst. Evol. Microbiol.">
        <title>The Global Catalogue of Microorganisms (GCM) 10K type strain sequencing project: providing services to taxonomists for standard genome sequencing and annotation.</title>
        <authorList>
            <consortium name="The Broad Institute Genomics Platform"/>
            <consortium name="The Broad Institute Genome Sequencing Center for Infectious Disease"/>
            <person name="Wu L."/>
            <person name="Ma J."/>
        </authorList>
    </citation>
    <scope>NUCLEOTIDE SEQUENCE [LARGE SCALE GENOMIC DNA]</scope>
    <source>
        <strain evidence="6">CCUG 53903</strain>
    </source>
</reference>
<keyword evidence="2" id="KW-0238">DNA-binding</keyword>
<evidence type="ECO:0000259" key="4">
    <source>
        <dbReference type="PROSITE" id="PS01124"/>
    </source>
</evidence>